<evidence type="ECO:0000313" key="2">
    <source>
        <dbReference type="Proteomes" id="UP000784128"/>
    </source>
</evidence>
<accession>A0ABS5U8R8</accession>
<keyword evidence="2" id="KW-1185">Reference proteome</keyword>
<gene>
    <name evidence="1" type="ORF">KJB30_09665</name>
</gene>
<proteinExistence type="predicted"/>
<comment type="caution">
    <text evidence="1">The sequence shown here is derived from an EMBL/GenBank/DDBJ whole genome shotgun (WGS) entry which is preliminary data.</text>
</comment>
<sequence>MTALRDEREEERIEELATEAEISLGVDGSRKDLKENRGIIKQTLYNGSHKLKHIIPKGKHV</sequence>
<protein>
    <submittedName>
        <fullName evidence="1">Uncharacterized protein</fullName>
    </submittedName>
</protein>
<organism evidence="1 2">
    <name type="scientific">Pelotalea chapellei</name>
    <dbReference type="NCBI Taxonomy" id="44671"/>
    <lineage>
        <taxon>Bacteria</taxon>
        <taxon>Pseudomonadati</taxon>
        <taxon>Thermodesulfobacteriota</taxon>
        <taxon>Desulfuromonadia</taxon>
        <taxon>Geobacterales</taxon>
        <taxon>Geobacteraceae</taxon>
        <taxon>Pelotalea</taxon>
    </lineage>
</organism>
<evidence type="ECO:0000313" key="1">
    <source>
        <dbReference type="EMBL" id="MBT1072051.1"/>
    </source>
</evidence>
<dbReference type="RefSeq" id="WP_214298525.1">
    <property type="nucleotide sequence ID" value="NZ_JAHDYS010000008.1"/>
</dbReference>
<reference evidence="1 2" key="1">
    <citation type="submission" date="2021-05" db="EMBL/GenBank/DDBJ databases">
        <title>The draft genome of Geobacter chapellei DSM 13688.</title>
        <authorList>
            <person name="Xu Z."/>
            <person name="Masuda Y."/>
            <person name="Itoh H."/>
            <person name="Senoo K."/>
        </authorList>
    </citation>
    <scope>NUCLEOTIDE SEQUENCE [LARGE SCALE GENOMIC DNA]</scope>
    <source>
        <strain evidence="1 2">DSM 13688</strain>
    </source>
</reference>
<name>A0ABS5U8R8_9BACT</name>
<dbReference type="Proteomes" id="UP000784128">
    <property type="component" value="Unassembled WGS sequence"/>
</dbReference>
<dbReference type="EMBL" id="JAHDYS010000008">
    <property type="protein sequence ID" value="MBT1072051.1"/>
    <property type="molecule type" value="Genomic_DNA"/>
</dbReference>